<dbReference type="EMBL" id="JBBBOO010000009">
    <property type="protein sequence ID" value="MEI7064670.1"/>
    <property type="molecule type" value="Genomic_DNA"/>
</dbReference>
<reference evidence="1 2" key="1">
    <citation type="submission" date="2024-03" db="EMBL/GenBank/DDBJ databases">
        <title>Analysis of soft rot Pectobacteriaceae population diversity in US potato growing regions between 2016 and 2022.</title>
        <authorList>
            <person name="Ma X."/>
            <person name="Zhang X."/>
            <person name="Stodghill P."/>
            <person name="Rioux R."/>
            <person name="Babler B."/>
            <person name="Shrestha S."/>
            <person name="Babler B."/>
            <person name="Rivedal H."/>
            <person name="Frost K."/>
            <person name="Hao J."/>
            <person name="Secor G."/>
            <person name="Swingle B."/>
        </authorList>
    </citation>
    <scope>NUCLEOTIDE SEQUENCE [LARGE SCALE GENOMIC DNA]</scope>
    <source>
        <strain evidence="1 2">SR64</strain>
    </source>
</reference>
<name>A0ABU8JMJ0_DICCH</name>
<gene>
    <name evidence="1" type="ORF">WCU84_13520</name>
</gene>
<evidence type="ECO:0000313" key="1">
    <source>
        <dbReference type="EMBL" id="MEI7064670.1"/>
    </source>
</evidence>
<evidence type="ECO:0000313" key="2">
    <source>
        <dbReference type="Proteomes" id="UP001359469"/>
    </source>
</evidence>
<organism evidence="1 2">
    <name type="scientific">Dickeya chrysanthemi</name>
    <name type="common">Pectobacterium chrysanthemi</name>
    <name type="synonym">Erwinia chrysanthemi</name>
    <dbReference type="NCBI Taxonomy" id="556"/>
    <lineage>
        <taxon>Bacteria</taxon>
        <taxon>Pseudomonadati</taxon>
        <taxon>Pseudomonadota</taxon>
        <taxon>Gammaproteobacteria</taxon>
        <taxon>Enterobacterales</taxon>
        <taxon>Pectobacteriaceae</taxon>
        <taxon>Dickeya</taxon>
    </lineage>
</organism>
<proteinExistence type="predicted"/>
<keyword evidence="2" id="KW-1185">Reference proteome</keyword>
<accession>A0ABU8JMJ0</accession>
<dbReference type="Proteomes" id="UP001359469">
    <property type="component" value="Unassembled WGS sequence"/>
</dbReference>
<sequence>MALRHSQVYEAEANIEGGMSIYPRNNALIVPTLNKSQIKKAIH</sequence>
<comment type="caution">
    <text evidence="1">The sequence shown here is derived from an EMBL/GenBank/DDBJ whole genome shotgun (WGS) entry which is preliminary data.</text>
</comment>
<protein>
    <submittedName>
        <fullName evidence="1">Uncharacterized protein</fullName>
    </submittedName>
</protein>
<dbReference type="RefSeq" id="WP_336729836.1">
    <property type="nucleotide sequence ID" value="NZ_JBBBOO010000009.1"/>
</dbReference>